<organism evidence="1 2">
    <name type="scientific">Phakopsora pachyrhizi</name>
    <name type="common">Asian soybean rust disease fungus</name>
    <dbReference type="NCBI Taxonomy" id="170000"/>
    <lineage>
        <taxon>Eukaryota</taxon>
        <taxon>Fungi</taxon>
        <taxon>Dikarya</taxon>
        <taxon>Basidiomycota</taxon>
        <taxon>Pucciniomycotina</taxon>
        <taxon>Pucciniomycetes</taxon>
        <taxon>Pucciniales</taxon>
        <taxon>Phakopsoraceae</taxon>
        <taxon>Phakopsora</taxon>
    </lineage>
</organism>
<evidence type="ECO:0000313" key="2">
    <source>
        <dbReference type="Proteomes" id="UP001153365"/>
    </source>
</evidence>
<protein>
    <submittedName>
        <fullName evidence="1">Uncharacterized protein</fullName>
    </submittedName>
</protein>
<comment type="caution">
    <text evidence="1">The sequence shown here is derived from an EMBL/GenBank/DDBJ whole genome shotgun (WGS) entry which is preliminary data.</text>
</comment>
<name>A0AAV0B854_PHAPC</name>
<sequence length="194" mass="21410">KVAVIGIGPLGYDIVKDLAISKEFAKDDNQRQAKKLYSVASHPSKLGWDFRDPKAPSWTKLIEVFQGLIGLRIIRLIIRLELLQQGGQAPKEFDVENGLLDKIGEGGEKTETKAPKKKGKEVGLKLIERIKYKQTGKDKDFYPTTLTSFEPEAVDGIVPPSGPGTQSTISPSDFRTKTSILTSLIKLKPLIKLP</sequence>
<dbReference type="AlphaFoldDB" id="A0AAV0B854"/>
<proteinExistence type="predicted"/>
<keyword evidence="2" id="KW-1185">Reference proteome</keyword>
<reference evidence="1" key="1">
    <citation type="submission" date="2022-06" db="EMBL/GenBank/DDBJ databases">
        <authorList>
            <consortium name="SYNGENTA / RWTH Aachen University"/>
        </authorList>
    </citation>
    <scope>NUCLEOTIDE SEQUENCE</scope>
</reference>
<feature type="non-terminal residue" evidence="1">
    <location>
        <position position="1"/>
    </location>
</feature>
<evidence type="ECO:0000313" key="1">
    <source>
        <dbReference type="EMBL" id="CAH7682206.1"/>
    </source>
</evidence>
<gene>
    <name evidence="1" type="ORF">PPACK8108_LOCUS14976</name>
</gene>
<dbReference type="EMBL" id="CALTRL010003931">
    <property type="protein sequence ID" value="CAH7682206.1"/>
    <property type="molecule type" value="Genomic_DNA"/>
</dbReference>
<accession>A0AAV0B854</accession>
<dbReference type="Proteomes" id="UP001153365">
    <property type="component" value="Unassembled WGS sequence"/>
</dbReference>